<dbReference type="GO" id="GO:0045820">
    <property type="term" value="P:negative regulation of glycolytic process"/>
    <property type="evidence" value="ECO:0007669"/>
    <property type="project" value="TreeGrafter"/>
</dbReference>
<protein>
    <recommendedName>
        <fullName evidence="6">Fructose-2,6-bisphosphatase TIGAR</fullName>
    </recommendedName>
</protein>
<dbReference type="PANTHER" id="PTHR46517:SF1">
    <property type="entry name" value="FRUCTOSE-2,6-BISPHOSPHATASE TIGAR"/>
    <property type="match status" value="1"/>
</dbReference>
<evidence type="ECO:0000313" key="4">
    <source>
        <dbReference type="EMBL" id="CAL4063525.1"/>
    </source>
</evidence>
<organism evidence="4 5">
    <name type="scientific">Meganyctiphanes norvegica</name>
    <name type="common">Northern krill</name>
    <name type="synonym">Thysanopoda norvegica</name>
    <dbReference type="NCBI Taxonomy" id="48144"/>
    <lineage>
        <taxon>Eukaryota</taxon>
        <taxon>Metazoa</taxon>
        <taxon>Ecdysozoa</taxon>
        <taxon>Arthropoda</taxon>
        <taxon>Crustacea</taxon>
        <taxon>Multicrustacea</taxon>
        <taxon>Malacostraca</taxon>
        <taxon>Eumalacostraca</taxon>
        <taxon>Eucarida</taxon>
        <taxon>Euphausiacea</taxon>
        <taxon>Euphausiidae</taxon>
        <taxon>Meganyctiphanes</taxon>
    </lineage>
</organism>
<feature type="binding site" evidence="2">
    <location>
        <position position="60"/>
    </location>
    <ligand>
        <name>substrate</name>
    </ligand>
</feature>
<comment type="caution">
    <text evidence="4">The sequence shown here is derived from an EMBL/GenBank/DDBJ whole genome shotgun (WGS) entry which is preliminary data.</text>
</comment>
<evidence type="ECO:0000256" key="3">
    <source>
        <dbReference type="PIRSR" id="PIRSR613078-3"/>
    </source>
</evidence>
<dbReference type="Proteomes" id="UP001497623">
    <property type="component" value="Unassembled WGS sequence"/>
</dbReference>
<dbReference type="Gene3D" id="3.40.50.1240">
    <property type="entry name" value="Phosphoglycerate mutase-like"/>
    <property type="match status" value="1"/>
</dbReference>
<dbReference type="SUPFAM" id="SSF53254">
    <property type="entry name" value="Phosphoglycerate mutase-like"/>
    <property type="match status" value="1"/>
</dbReference>
<name>A0AAV2PQI3_MEGNR</name>
<dbReference type="GO" id="GO:0004331">
    <property type="term" value="F:fructose-2,6-bisphosphate 2-phosphatase activity"/>
    <property type="evidence" value="ECO:0007669"/>
    <property type="project" value="TreeGrafter"/>
</dbReference>
<proteinExistence type="predicted"/>
<evidence type="ECO:0000256" key="1">
    <source>
        <dbReference type="ARBA" id="ARBA00022801"/>
    </source>
</evidence>
<dbReference type="InterPro" id="IPR029033">
    <property type="entry name" value="His_PPase_superfam"/>
</dbReference>
<dbReference type="InterPro" id="IPR013078">
    <property type="entry name" value="His_Pase_superF_clade-1"/>
</dbReference>
<evidence type="ECO:0000256" key="2">
    <source>
        <dbReference type="PIRSR" id="PIRSR613078-2"/>
    </source>
</evidence>
<reference evidence="4 5" key="1">
    <citation type="submission" date="2024-05" db="EMBL/GenBank/DDBJ databases">
        <authorList>
            <person name="Wallberg A."/>
        </authorList>
    </citation>
    <scope>NUCLEOTIDE SEQUENCE [LARGE SCALE GENOMIC DNA]</scope>
</reference>
<sequence>MTDKLSIIMRNGETTLNRERKLQGTMDVPLSKLGEKQAQQAGVRLSNSCYSRAYASDLSRARVTCELILEKNMCNPPPIVTTPKLRERNFGCMEGLPFDDALAQAKAAGVSWMQFQPKGSETMGEVQERMIAFFKELCQSVYDKSHNNNGEEQAKDNETIDKNAVELENCEVSESILVVSHGAALRTLFTQFHTNYRCPVPGGNTDDVNQISPNTGLTEYIVRYSPKKYEMHCVRLYDGAHIEGLEE</sequence>
<feature type="binding site" evidence="2">
    <location>
        <begin position="10"/>
        <end position="17"/>
    </location>
    <ligand>
        <name>substrate</name>
    </ligand>
</feature>
<dbReference type="EMBL" id="CAXKWB010001164">
    <property type="protein sequence ID" value="CAL4063525.1"/>
    <property type="molecule type" value="Genomic_DNA"/>
</dbReference>
<gene>
    <name evidence="4" type="ORF">MNOR_LOCUS3425</name>
</gene>
<dbReference type="PANTHER" id="PTHR46517">
    <property type="entry name" value="FRUCTOSE-2,6-BISPHOSPHATASE TIGAR"/>
    <property type="match status" value="1"/>
</dbReference>
<dbReference type="AlphaFoldDB" id="A0AAV2PQI3"/>
<keyword evidence="1" id="KW-0378">Hydrolase</keyword>
<dbReference type="InterPro" id="IPR051695">
    <property type="entry name" value="Phosphoglycerate_Mutase"/>
</dbReference>
<dbReference type="CDD" id="cd07067">
    <property type="entry name" value="HP_PGM_like"/>
    <property type="match status" value="1"/>
</dbReference>
<dbReference type="GO" id="GO:0005829">
    <property type="term" value="C:cytosol"/>
    <property type="evidence" value="ECO:0007669"/>
    <property type="project" value="TreeGrafter"/>
</dbReference>
<dbReference type="Pfam" id="PF00300">
    <property type="entry name" value="His_Phos_1"/>
    <property type="match status" value="1"/>
</dbReference>
<accession>A0AAV2PQI3</accession>
<dbReference type="SMART" id="SM00855">
    <property type="entry name" value="PGAM"/>
    <property type="match status" value="1"/>
</dbReference>
<dbReference type="GO" id="GO:0043456">
    <property type="term" value="P:regulation of pentose-phosphate shunt"/>
    <property type="evidence" value="ECO:0007669"/>
    <property type="project" value="TreeGrafter"/>
</dbReference>
<keyword evidence="5" id="KW-1185">Reference proteome</keyword>
<feature type="site" description="Transition state stabilizer" evidence="3">
    <location>
        <position position="181"/>
    </location>
</feature>
<evidence type="ECO:0008006" key="6">
    <source>
        <dbReference type="Google" id="ProtNLM"/>
    </source>
</evidence>
<evidence type="ECO:0000313" key="5">
    <source>
        <dbReference type="Proteomes" id="UP001497623"/>
    </source>
</evidence>